<proteinExistence type="predicted"/>
<gene>
    <name evidence="2" type="ORF">AOL_s00110g327</name>
</gene>
<dbReference type="InParanoid" id="G1XLF7"/>
<accession>G1XLF7</accession>
<evidence type="ECO:0000313" key="3">
    <source>
        <dbReference type="Proteomes" id="UP000008784"/>
    </source>
</evidence>
<dbReference type="HOGENOM" id="CLU_1586072_0_0_1"/>
<sequence>MSAAFALQGREPRSHADINTARKFSLRIIVINRQGSDPHLIYPKAVTWINPYRSVPLVPGSLPWDHPITNLPRDHEEEPWGSFLRDVTPRKRDIIDSPEDDGFLVANYTVLKEDPGNDSIATANERNRSKSRDSAYQKFPGVTPEPLGTEKRQLKEEYTFPDYEYSLR</sequence>
<feature type="region of interest" description="Disordered" evidence="1">
    <location>
        <begin position="114"/>
        <end position="155"/>
    </location>
</feature>
<dbReference type="Proteomes" id="UP000008784">
    <property type="component" value="Unassembled WGS sequence"/>
</dbReference>
<keyword evidence="3" id="KW-1185">Reference proteome</keyword>
<dbReference type="AlphaFoldDB" id="G1XLF7"/>
<organism evidence="2 3">
    <name type="scientific">Arthrobotrys oligospora (strain ATCC 24927 / CBS 115.81 / DSM 1491)</name>
    <name type="common">Nematode-trapping fungus</name>
    <name type="synonym">Didymozoophaga oligospora</name>
    <dbReference type="NCBI Taxonomy" id="756982"/>
    <lineage>
        <taxon>Eukaryota</taxon>
        <taxon>Fungi</taxon>
        <taxon>Dikarya</taxon>
        <taxon>Ascomycota</taxon>
        <taxon>Pezizomycotina</taxon>
        <taxon>Orbiliomycetes</taxon>
        <taxon>Orbiliales</taxon>
        <taxon>Orbiliaceae</taxon>
        <taxon>Orbilia</taxon>
        <taxon>Orbilia oligospora</taxon>
    </lineage>
</organism>
<dbReference type="RefSeq" id="XP_011125319.1">
    <property type="nucleotide sequence ID" value="XM_011127017.1"/>
</dbReference>
<evidence type="ECO:0000313" key="2">
    <source>
        <dbReference type="EMBL" id="EGX46163.1"/>
    </source>
</evidence>
<dbReference type="EMBL" id="ADOT01000195">
    <property type="protein sequence ID" value="EGX46163.1"/>
    <property type="molecule type" value="Genomic_DNA"/>
</dbReference>
<reference evidence="2 3" key="1">
    <citation type="journal article" date="2011" name="PLoS Pathog.">
        <title>Genomic and proteomic analyses of the fungus Arthrobotrys oligospora provide insights into nematode-trap formation.</title>
        <authorList>
            <person name="Yang J."/>
            <person name="Wang L."/>
            <person name="Ji X."/>
            <person name="Feng Y."/>
            <person name="Li X."/>
            <person name="Zou C."/>
            <person name="Xu J."/>
            <person name="Ren Y."/>
            <person name="Mi Q."/>
            <person name="Wu J."/>
            <person name="Liu S."/>
            <person name="Liu Y."/>
            <person name="Huang X."/>
            <person name="Wang H."/>
            <person name="Niu X."/>
            <person name="Li J."/>
            <person name="Liang L."/>
            <person name="Luo Y."/>
            <person name="Ji K."/>
            <person name="Zhou W."/>
            <person name="Yu Z."/>
            <person name="Li G."/>
            <person name="Liu Y."/>
            <person name="Li L."/>
            <person name="Qiao M."/>
            <person name="Feng L."/>
            <person name="Zhang K.-Q."/>
        </authorList>
    </citation>
    <scope>NUCLEOTIDE SEQUENCE [LARGE SCALE GENOMIC DNA]</scope>
    <source>
        <strain evidence="3">ATCC 24927 / CBS 115.81 / DSM 1491</strain>
    </source>
</reference>
<comment type="caution">
    <text evidence="2">The sequence shown here is derived from an EMBL/GenBank/DDBJ whole genome shotgun (WGS) entry which is preliminary data.</text>
</comment>
<evidence type="ECO:0000256" key="1">
    <source>
        <dbReference type="SAM" id="MobiDB-lite"/>
    </source>
</evidence>
<dbReference type="GeneID" id="22896231"/>
<protein>
    <submittedName>
        <fullName evidence="2">Uncharacterized protein</fullName>
    </submittedName>
</protein>
<feature type="compositionally biased region" description="Basic and acidic residues" evidence="1">
    <location>
        <begin position="125"/>
        <end position="135"/>
    </location>
</feature>
<name>G1XLF7_ARTOA</name>